<feature type="chain" id="PRO_5009604608" evidence="1">
    <location>
        <begin position="22"/>
        <end position="287"/>
    </location>
</feature>
<organism evidence="2 3">
    <name type="scientific">Akkermansia glycaniphila</name>
    <dbReference type="NCBI Taxonomy" id="1679444"/>
    <lineage>
        <taxon>Bacteria</taxon>
        <taxon>Pseudomonadati</taxon>
        <taxon>Verrucomicrobiota</taxon>
        <taxon>Verrucomicrobiia</taxon>
        <taxon>Verrucomicrobiales</taxon>
        <taxon>Akkermansiaceae</taxon>
        <taxon>Akkermansia</taxon>
    </lineage>
</organism>
<protein>
    <submittedName>
        <fullName evidence="2">Concanavalin a-like lectin/glucanase domain</fullName>
    </submittedName>
</protein>
<reference evidence="3" key="1">
    <citation type="submission" date="2016-09" db="EMBL/GenBank/DDBJ databases">
        <authorList>
            <person name="Koehorst J."/>
        </authorList>
    </citation>
    <scope>NUCLEOTIDE SEQUENCE [LARGE SCALE GENOMIC DNA]</scope>
</reference>
<accession>A0A1H6MSF3</accession>
<gene>
    <name evidence="2" type="ORF">PYTT_2520</name>
</gene>
<name>A0A1H6MSF3_9BACT</name>
<dbReference type="Gene3D" id="2.60.120.200">
    <property type="match status" value="1"/>
</dbReference>
<keyword evidence="2" id="KW-0430">Lectin</keyword>
<dbReference type="EMBL" id="LT629973">
    <property type="protein sequence ID" value="SEI00888.1"/>
    <property type="molecule type" value="Genomic_DNA"/>
</dbReference>
<evidence type="ECO:0000256" key="1">
    <source>
        <dbReference type="SAM" id="SignalP"/>
    </source>
</evidence>
<dbReference type="AlphaFoldDB" id="A0A1H6MSF3"/>
<sequence length="287" mass="30380">MRSMMKTGLLFLVATGSAGYAADQDNLQYYWDFTTPPTATTTNPVRIDPAKSVNQIGINRFVDGTNSTVYHQTGGAFGGGYIAANAANAGYNNFHVYYGMESYINMTTGFSISMQVRNDKNASFNTSGVSFSMVFGSNDDATFRITNNAIALGGYTGSWTYTGAAGIVDNGASWQSVVLSVNGSGANAGIMSVYVDGNLFATSSAAFTSRMNGGVTKFAIGGKLADNYQETRTDASDLAFWNTALSAQDAAFLKDHAADQLGVIPEPATASLGLLGSLMLMLRRRRS</sequence>
<keyword evidence="1" id="KW-0732">Signal</keyword>
<dbReference type="Proteomes" id="UP000176204">
    <property type="component" value="Chromosome I"/>
</dbReference>
<proteinExistence type="predicted"/>
<feature type="signal peptide" evidence="1">
    <location>
        <begin position="1"/>
        <end position="21"/>
    </location>
</feature>
<dbReference type="KEGG" id="agl:PYTT_2520"/>
<dbReference type="InterPro" id="IPR013320">
    <property type="entry name" value="ConA-like_dom_sf"/>
</dbReference>
<evidence type="ECO:0000313" key="2">
    <source>
        <dbReference type="EMBL" id="SEI00888.1"/>
    </source>
</evidence>
<dbReference type="SUPFAM" id="SSF49899">
    <property type="entry name" value="Concanavalin A-like lectins/glucanases"/>
    <property type="match status" value="1"/>
</dbReference>
<dbReference type="GO" id="GO:0030246">
    <property type="term" value="F:carbohydrate binding"/>
    <property type="evidence" value="ECO:0007669"/>
    <property type="project" value="UniProtKB-KW"/>
</dbReference>
<evidence type="ECO:0000313" key="3">
    <source>
        <dbReference type="Proteomes" id="UP000176204"/>
    </source>
</evidence>
<keyword evidence="3" id="KW-1185">Reference proteome</keyword>